<dbReference type="EMBL" id="FOJG01000001">
    <property type="protein sequence ID" value="SEW15623.1"/>
    <property type="molecule type" value="Genomic_DNA"/>
</dbReference>
<proteinExistence type="predicted"/>
<gene>
    <name evidence="2" type="ORF">SAMN04488122_0871</name>
</gene>
<feature type="region of interest" description="Disordered" evidence="1">
    <location>
        <begin position="325"/>
        <end position="389"/>
    </location>
</feature>
<dbReference type="AlphaFoldDB" id="A0A1I0PMQ1"/>
<feature type="compositionally biased region" description="Basic and acidic residues" evidence="1">
    <location>
        <begin position="325"/>
        <end position="334"/>
    </location>
</feature>
<evidence type="ECO:0000313" key="3">
    <source>
        <dbReference type="Proteomes" id="UP000199310"/>
    </source>
</evidence>
<feature type="compositionally biased region" description="Basic residues" evidence="1">
    <location>
        <begin position="375"/>
        <end position="389"/>
    </location>
</feature>
<keyword evidence="3" id="KW-1185">Reference proteome</keyword>
<evidence type="ECO:0000313" key="2">
    <source>
        <dbReference type="EMBL" id="SEW15623.1"/>
    </source>
</evidence>
<sequence length="389" mass="43353">MQQVKDVQRAKAKVDDAGYGAAMDGRIDDQLARGTKEFELLYLSLNPEGLAKATNKFRVDESTSTLYFNGFDAKVYPGDMTKLEAEGVKLKDVVALANSAPLRKDFKNTAEFAAATTAHIDKIRQGLKPFHKAHQEAYSAMISAMDIPIKTSGFPAPKLDVATSVEESAQLRFFRPTDKITIQEATTMLANPSVDSPRWVHKTYYNKNKNQSYNAYVAVDFSGNKTKSDNLPLRRVQGTMYFDPEKKIGDFNLPEMNNPSRRSEIMRDLLAGKEVKLQTPSPMYPEILMSLNANMATYHVKNLHGKALGHKEFRTKEANDRLASRISYVDEKGKVTPPKNQPKSGQRQPRAAASDEEGARKNKNHRQAAGNSTRVVKKSGQKAGQKVRP</sequence>
<evidence type="ECO:0000256" key="1">
    <source>
        <dbReference type="SAM" id="MobiDB-lite"/>
    </source>
</evidence>
<accession>A0A1I0PMQ1</accession>
<reference evidence="3" key="1">
    <citation type="submission" date="2016-10" db="EMBL/GenBank/DDBJ databases">
        <authorList>
            <person name="Varghese N."/>
            <person name="Submissions S."/>
        </authorList>
    </citation>
    <scope>NUCLEOTIDE SEQUENCE [LARGE SCALE GENOMIC DNA]</scope>
    <source>
        <strain evidence="3">DSM 3695</strain>
    </source>
</reference>
<organism evidence="2 3">
    <name type="scientific">Chitinophaga arvensicola</name>
    <dbReference type="NCBI Taxonomy" id="29529"/>
    <lineage>
        <taxon>Bacteria</taxon>
        <taxon>Pseudomonadati</taxon>
        <taxon>Bacteroidota</taxon>
        <taxon>Chitinophagia</taxon>
        <taxon>Chitinophagales</taxon>
        <taxon>Chitinophagaceae</taxon>
        <taxon>Chitinophaga</taxon>
    </lineage>
</organism>
<dbReference type="Proteomes" id="UP000199310">
    <property type="component" value="Unassembled WGS sequence"/>
</dbReference>
<dbReference type="STRING" id="29529.SAMN04488122_0871"/>
<protein>
    <submittedName>
        <fullName evidence="2">Uncharacterized protein</fullName>
    </submittedName>
</protein>
<name>A0A1I0PMQ1_9BACT</name>